<dbReference type="SMART" id="SM00897">
    <property type="entry name" value="FIST"/>
    <property type="match status" value="1"/>
</dbReference>
<accession>A0A3B0UPC9</accession>
<dbReference type="PANTHER" id="PTHR40252:SF2">
    <property type="entry name" value="BLR0328 PROTEIN"/>
    <property type="match status" value="1"/>
</dbReference>
<gene>
    <name evidence="3" type="ORF">MNBD_BACTEROID07-1508</name>
</gene>
<dbReference type="InterPro" id="IPR013702">
    <property type="entry name" value="FIST_domain_N"/>
</dbReference>
<feature type="domain" description="FIST C-domain" evidence="2">
    <location>
        <begin position="224"/>
        <end position="358"/>
    </location>
</feature>
<dbReference type="AlphaFoldDB" id="A0A3B0UPC9"/>
<dbReference type="Pfam" id="PF08495">
    <property type="entry name" value="FIST"/>
    <property type="match status" value="1"/>
</dbReference>
<sequence length="380" mass="41881">MISTHTFVSVSFSEFKAKFTHALNTIEFKPTLAFAFISVEFSFPSIVDMFKEQHITLFGSSTAGEILFDSTTNYIGDKSVVVVLTDIPFSCFKLHFLNRGKLTSYELGQMLGNKIKDSFSYPSAIIGSSGILMDGQALVEGVLSKTGKQFVMFGGLAGDDALFEKTFVFTDQAISDDGAIVLVFDQSKIELSGMTSSGWVSLGAEFIVNRSVGNTVFEINGLPALNMYMDYLNVKEDDLPGIGIEYPFMVKNRDGTSVLRAVTGIDKEQRSLIFAGSVAQGSIVSFSTSPGFEIMENTRDKIISYHDKNQKTDLMLLFSCIARNIALGPLISTEIKLASIKWRKPLAGFFTYGEVGNNENGHCSFYNQTFTLALIREKRK</sequence>
<feature type="domain" description="FIST" evidence="1">
    <location>
        <begin position="29"/>
        <end position="223"/>
    </location>
</feature>
<reference evidence="3" key="1">
    <citation type="submission" date="2018-06" db="EMBL/GenBank/DDBJ databases">
        <authorList>
            <person name="Zhirakovskaya E."/>
        </authorList>
    </citation>
    <scope>NUCLEOTIDE SEQUENCE</scope>
</reference>
<protein>
    <recommendedName>
        <fullName evidence="4">FIST C-domain domain-containing protein</fullName>
    </recommendedName>
</protein>
<proteinExistence type="predicted"/>
<evidence type="ECO:0000259" key="1">
    <source>
        <dbReference type="SMART" id="SM00897"/>
    </source>
</evidence>
<dbReference type="SMART" id="SM01204">
    <property type="entry name" value="FIST_C"/>
    <property type="match status" value="1"/>
</dbReference>
<evidence type="ECO:0008006" key="4">
    <source>
        <dbReference type="Google" id="ProtNLM"/>
    </source>
</evidence>
<dbReference type="Pfam" id="PF10442">
    <property type="entry name" value="FIST_C"/>
    <property type="match status" value="1"/>
</dbReference>
<dbReference type="InterPro" id="IPR019494">
    <property type="entry name" value="FIST_C"/>
</dbReference>
<name>A0A3B0UPC9_9ZZZZ</name>
<dbReference type="EMBL" id="UOET01000071">
    <property type="protein sequence ID" value="VAW27027.1"/>
    <property type="molecule type" value="Genomic_DNA"/>
</dbReference>
<dbReference type="PANTHER" id="PTHR40252">
    <property type="entry name" value="BLR0328 PROTEIN"/>
    <property type="match status" value="1"/>
</dbReference>
<evidence type="ECO:0000313" key="3">
    <source>
        <dbReference type="EMBL" id="VAW27027.1"/>
    </source>
</evidence>
<organism evidence="3">
    <name type="scientific">hydrothermal vent metagenome</name>
    <dbReference type="NCBI Taxonomy" id="652676"/>
    <lineage>
        <taxon>unclassified sequences</taxon>
        <taxon>metagenomes</taxon>
        <taxon>ecological metagenomes</taxon>
    </lineage>
</organism>
<evidence type="ECO:0000259" key="2">
    <source>
        <dbReference type="SMART" id="SM01204"/>
    </source>
</evidence>